<evidence type="ECO:0000256" key="1">
    <source>
        <dbReference type="SAM" id="MobiDB-lite"/>
    </source>
</evidence>
<feature type="compositionally biased region" description="Basic and acidic residues" evidence="1">
    <location>
        <begin position="11"/>
        <end position="25"/>
    </location>
</feature>
<protein>
    <submittedName>
        <fullName evidence="2">Uncharacterized protein</fullName>
    </submittedName>
</protein>
<name>A0ABU0UEA2_9HYPH</name>
<evidence type="ECO:0000313" key="2">
    <source>
        <dbReference type="EMBL" id="MDQ1183268.1"/>
    </source>
</evidence>
<gene>
    <name evidence="2" type="ORF">QE408_000390</name>
</gene>
<proteinExistence type="predicted"/>
<evidence type="ECO:0000313" key="3">
    <source>
        <dbReference type="Proteomes" id="UP001224781"/>
    </source>
</evidence>
<comment type="caution">
    <text evidence="2">The sequence shown here is derived from an EMBL/GenBank/DDBJ whole genome shotgun (WGS) entry which is preliminary data.</text>
</comment>
<organism evidence="2 3">
    <name type="scientific">Agrobacterium larrymoorei</name>
    <dbReference type="NCBI Taxonomy" id="160699"/>
    <lineage>
        <taxon>Bacteria</taxon>
        <taxon>Pseudomonadati</taxon>
        <taxon>Pseudomonadota</taxon>
        <taxon>Alphaproteobacteria</taxon>
        <taxon>Hyphomicrobiales</taxon>
        <taxon>Rhizobiaceae</taxon>
        <taxon>Rhizobium/Agrobacterium group</taxon>
        <taxon>Agrobacterium</taxon>
    </lineage>
</organism>
<reference evidence="2 3" key="1">
    <citation type="submission" date="2023-07" db="EMBL/GenBank/DDBJ databases">
        <title>Functional and genomic diversity of the sorghum phyllosphere microbiome.</title>
        <authorList>
            <person name="Shade A."/>
        </authorList>
    </citation>
    <scope>NUCLEOTIDE SEQUENCE [LARGE SCALE GENOMIC DNA]</scope>
    <source>
        <strain evidence="2 3">SORGH_AS_1126</strain>
    </source>
</reference>
<dbReference type="Proteomes" id="UP001224781">
    <property type="component" value="Unassembled WGS sequence"/>
</dbReference>
<keyword evidence="3" id="KW-1185">Reference proteome</keyword>
<feature type="region of interest" description="Disordered" evidence="1">
    <location>
        <begin position="1"/>
        <end position="29"/>
    </location>
</feature>
<dbReference type="EMBL" id="JAUTBL010000001">
    <property type="protein sequence ID" value="MDQ1183268.1"/>
    <property type="molecule type" value="Genomic_DNA"/>
</dbReference>
<sequence>MFRCVVTKRQLNHDTPRKPKRRGAERLSPYTSISNYRNLSIEVE</sequence>
<accession>A0ABU0UEA2</accession>